<organism evidence="2">
    <name type="scientific">Lotharella globosa</name>
    <dbReference type="NCBI Taxonomy" id="91324"/>
    <lineage>
        <taxon>Eukaryota</taxon>
        <taxon>Sar</taxon>
        <taxon>Rhizaria</taxon>
        <taxon>Cercozoa</taxon>
        <taxon>Chlorarachniophyceae</taxon>
        <taxon>Lotharella</taxon>
    </lineage>
</organism>
<evidence type="ECO:0000313" key="2">
    <source>
        <dbReference type="EMBL" id="CAE0680018.1"/>
    </source>
</evidence>
<dbReference type="GO" id="GO:0005685">
    <property type="term" value="C:U1 snRNP"/>
    <property type="evidence" value="ECO:0007669"/>
    <property type="project" value="InterPro"/>
</dbReference>
<protein>
    <submittedName>
        <fullName evidence="2">Uncharacterized protein</fullName>
    </submittedName>
</protein>
<dbReference type="InterPro" id="IPR004882">
    <property type="entry name" value="Luc7-rel"/>
</dbReference>
<dbReference type="EMBL" id="HBIV01045343">
    <property type="protein sequence ID" value="CAE0680018.1"/>
    <property type="molecule type" value="Transcribed_RNA"/>
</dbReference>
<dbReference type="PANTHER" id="PTHR12375">
    <property type="entry name" value="RNA-BINDING PROTEIN LUC7-RELATED"/>
    <property type="match status" value="1"/>
</dbReference>
<sequence>MDAARALLDSLMGAERNAALEDREKYRRKFTDRTVCKHFLCGLCPYQMLDQTKSDVGEHKGGKEHDLRCKQEWESLSPEERKEYGFEYDLLEWLERLVRECDERIAASKRRIEEKEQEKPPEKKLNPEEQEKVLKLTVEMDELVAKAEALGEQGEVDKAMLVTTQVNGIKQQIKDITQPIQLLPNTDRQLVVCEVGARHVIVNESRLRLCLYAGEW</sequence>
<gene>
    <name evidence="2" type="ORF">LGLO00237_LOCUS31804</name>
</gene>
<dbReference type="Pfam" id="PF03194">
    <property type="entry name" value="LUC7"/>
    <property type="match status" value="1"/>
</dbReference>
<dbReference type="GO" id="GO:0006376">
    <property type="term" value="P:mRNA splice site recognition"/>
    <property type="evidence" value="ECO:0007669"/>
    <property type="project" value="InterPro"/>
</dbReference>
<dbReference type="AlphaFoldDB" id="A0A7S3ZDM6"/>
<proteinExistence type="inferred from homology"/>
<reference evidence="2" key="1">
    <citation type="submission" date="2021-01" db="EMBL/GenBank/DDBJ databases">
        <authorList>
            <person name="Corre E."/>
            <person name="Pelletier E."/>
            <person name="Niang G."/>
            <person name="Scheremetjew M."/>
            <person name="Finn R."/>
            <person name="Kale V."/>
            <person name="Holt S."/>
            <person name="Cochrane G."/>
            <person name="Meng A."/>
            <person name="Brown T."/>
            <person name="Cohen L."/>
        </authorList>
    </citation>
    <scope>NUCLEOTIDE SEQUENCE</scope>
    <source>
        <strain evidence="2">CCCM811</strain>
    </source>
</reference>
<dbReference type="GO" id="GO:0003729">
    <property type="term" value="F:mRNA binding"/>
    <property type="evidence" value="ECO:0007669"/>
    <property type="project" value="InterPro"/>
</dbReference>
<name>A0A7S3ZDM6_9EUKA</name>
<accession>A0A7S3ZDM6</accession>
<comment type="similarity">
    <text evidence="1">Belongs to the Luc7 family.</text>
</comment>
<evidence type="ECO:0000256" key="1">
    <source>
        <dbReference type="ARBA" id="ARBA00005655"/>
    </source>
</evidence>